<organism evidence="2 3">
    <name type="scientific">Monilinia fructicola</name>
    <name type="common">Brown rot fungus</name>
    <name type="synonym">Ciboria fructicola</name>
    <dbReference type="NCBI Taxonomy" id="38448"/>
    <lineage>
        <taxon>Eukaryota</taxon>
        <taxon>Fungi</taxon>
        <taxon>Dikarya</taxon>
        <taxon>Ascomycota</taxon>
        <taxon>Pezizomycotina</taxon>
        <taxon>Leotiomycetes</taxon>
        <taxon>Helotiales</taxon>
        <taxon>Sclerotiniaceae</taxon>
        <taxon>Monilinia</taxon>
    </lineage>
</organism>
<protein>
    <submittedName>
        <fullName evidence="2">Uncharacterized protein</fullName>
    </submittedName>
</protein>
<dbReference type="EMBL" id="VICG01000004">
    <property type="protein sequence ID" value="KAA8573247.1"/>
    <property type="molecule type" value="Genomic_DNA"/>
</dbReference>
<keyword evidence="3" id="KW-1185">Reference proteome</keyword>
<feature type="compositionally biased region" description="Acidic residues" evidence="1">
    <location>
        <begin position="25"/>
        <end position="36"/>
    </location>
</feature>
<evidence type="ECO:0000313" key="2">
    <source>
        <dbReference type="EMBL" id="KAA8573247.1"/>
    </source>
</evidence>
<accession>A0A5M9JX66</accession>
<dbReference type="AlphaFoldDB" id="A0A5M9JX66"/>
<evidence type="ECO:0000256" key="1">
    <source>
        <dbReference type="SAM" id="MobiDB-lite"/>
    </source>
</evidence>
<comment type="caution">
    <text evidence="2">The sequence shown here is derived from an EMBL/GenBank/DDBJ whole genome shotgun (WGS) entry which is preliminary data.</text>
</comment>
<feature type="compositionally biased region" description="Basic and acidic residues" evidence="1">
    <location>
        <begin position="37"/>
        <end position="47"/>
    </location>
</feature>
<feature type="region of interest" description="Disordered" evidence="1">
    <location>
        <begin position="1"/>
        <end position="61"/>
    </location>
</feature>
<proteinExistence type="predicted"/>
<name>A0A5M9JX66_MONFR</name>
<sequence>MEEEMRLSVLRHKKAEEEEAMKLEEENEAVEAEKEDEAMKAEEESAEKNAPNDAQLNLDGSIPLSNYTPAVNAGSAQVTPPVPEMYVIREALIAVTKQMFLADKYGAKASTIRLMVREQLQLPKGFFKKNGWPQRSNIIIFEAFSDARIP</sequence>
<dbReference type="VEuPathDB" id="FungiDB:MFRU_025g00560"/>
<gene>
    <name evidence="2" type="ORF">EYC84_003741</name>
</gene>
<reference evidence="2 3" key="1">
    <citation type="submission" date="2019-06" db="EMBL/GenBank/DDBJ databases">
        <title>Genome Sequence of the Brown Rot Fungal Pathogen Monilinia fructicola.</title>
        <authorList>
            <person name="De Miccolis Angelini R.M."/>
            <person name="Landi L."/>
            <person name="Abate D."/>
            <person name="Pollastro S."/>
            <person name="Romanazzi G."/>
            <person name="Faretra F."/>
        </authorList>
    </citation>
    <scope>NUCLEOTIDE SEQUENCE [LARGE SCALE GENOMIC DNA]</scope>
    <source>
        <strain evidence="2 3">Mfrc123</strain>
    </source>
</reference>
<evidence type="ECO:0000313" key="3">
    <source>
        <dbReference type="Proteomes" id="UP000322873"/>
    </source>
</evidence>
<feature type="compositionally biased region" description="Basic and acidic residues" evidence="1">
    <location>
        <begin position="14"/>
        <end position="24"/>
    </location>
</feature>
<dbReference type="Proteomes" id="UP000322873">
    <property type="component" value="Unassembled WGS sequence"/>
</dbReference>